<keyword evidence="3" id="KW-1185">Reference proteome</keyword>
<dbReference type="InterPro" id="IPR050903">
    <property type="entry name" value="Bact_Chemotaxis_MeTrfase"/>
</dbReference>
<dbReference type="EMBL" id="CP010836">
    <property type="protein sequence ID" value="AJP71970.1"/>
    <property type="molecule type" value="Genomic_DNA"/>
</dbReference>
<proteinExistence type="predicted"/>
<evidence type="ECO:0000259" key="1">
    <source>
        <dbReference type="PROSITE" id="PS50123"/>
    </source>
</evidence>
<dbReference type="InterPro" id="IPR029063">
    <property type="entry name" value="SAM-dependent_MTases_sf"/>
</dbReference>
<dbReference type="SUPFAM" id="SSF53335">
    <property type="entry name" value="S-adenosyl-L-methionine-dependent methyltransferases"/>
    <property type="match status" value="1"/>
</dbReference>
<dbReference type="PANTHER" id="PTHR24422:SF21">
    <property type="entry name" value="CHEMOTAXIS PROTEIN METHYLTRANSFERASE 1"/>
    <property type="match status" value="1"/>
</dbReference>
<dbReference type="PRINTS" id="PR00996">
    <property type="entry name" value="CHERMTFRASE"/>
</dbReference>
<dbReference type="Proteomes" id="UP000032300">
    <property type="component" value="Chromosome"/>
</dbReference>
<dbReference type="InterPro" id="IPR000780">
    <property type="entry name" value="CheR_MeTrfase"/>
</dbReference>
<dbReference type="SUPFAM" id="SSF47757">
    <property type="entry name" value="Chemotaxis receptor methyltransferase CheR, N-terminal domain"/>
    <property type="match status" value="1"/>
</dbReference>
<reference evidence="2 3" key="2">
    <citation type="submission" date="2015-02" db="EMBL/GenBank/DDBJ databases">
        <title>The complete genome of Sphingomonas hengshuiensis sp. WHSC-8 isolated from soil of Hengshui Lake.</title>
        <authorList>
            <person name="Wei S."/>
            <person name="Guo J."/>
            <person name="Su C."/>
            <person name="Wu R."/>
            <person name="Zhang Z."/>
            <person name="Liang K."/>
            <person name="Li H."/>
            <person name="Wang T."/>
            <person name="Liu H."/>
            <person name="Zhang C."/>
            <person name="Li Z."/>
            <person name="Wang Q."/>
            <person name="Meng J."/>
        </authorList>
    </citation>
    <scope>NUCLEOTIDE SEQUENCE [LARGE SCALE GENOMIC DNA]</scope>
    <source>
        <strain evidence="2 3">WHSC-8</strain>
    </source>
</reference>
<evidence type="ECO:0000313" key="2">
    <source>
        <dbReference type="EMBL" id="AJP71970.1"/>
    </source>
</evidence>
<organism evidence="2 3">
    <name type="scientific">Sphingomonas hengshuiensis</name>
    <dbReference type="NCBI Taxonomy" id="1609977"/>
    <lineage>
        <taxon>Bacteria</taxon>
        <taxon>Pseudomonadati</taxon>
        <taxon>Pseudomonadota</taxon>
        <taxon>Alphaproteobacteria</taxon>
        <taxon>Sphingomonadales</taxon>
        <taxon>Sphingomonadaceae</taxon>
        <taxon>Sphingomonas</taxon>
    </lineage>
</organism>
<dbReference type="RefSeq" id="WP_044331837.1">
    <property type="nucleotide sequence ID" value="NZ_CP010836.1"/>
</dbReference>
<dbReference type="OrthoDB" id="9816309at2"/>
<dbReference type="AlphaFoldDB" id="A0A7U4J818"/>
<feature type="domain" description="CheR-type methyltransferase" evidence="1">
    <location>
        <begin position="1"/>
        <end position="258"/>
    </location>
</feature>
<dbReference type="PANTHER" id="PTHR24422">
    <property type="entry name" value="CHEMOTAXIS PROTEIN METHYLTRANSFERASE"/>
    <property type="match status" value="1"/>
</dbReference>
<dbReference type="GO" id="GO:0008757">
    <property type="term" value="F:S-adenosylmethionine-dependent methyltransferase activity"/>
    <property type="evidence" value="ECO:0007669"/>
    <property type="project" value="InterPro"/>
</dbReference>
<sequence>MNLIAALLEQRTGQQIAANRAWRIETALKPVLRECGFASLDVLVHQLVSARDGTLADRVVDALLNQETSFFRDAAVLDQIADAAQAMQEANPERRIRIWSAGCSTGQEPLSLAILFAERGMAVPGREPEIVASDISPTALARARAGRYSQFEIQRGLAVRRMVEWFDSVGGDWVARPALVRRIQFRQQNLTADAPPPGRFDIILCRNVLLYFALPARSRVFDTLAAAARPGGLLVLGAGETVIGLTEHFRPSQGYRGFYRAVAPRIETPAAAAG</sequence>
<gene>
    <name evidence="2" type="ORF">TS85_09510</name>
</gene>
<accession>A0A7U4J818</accession>
<dbReference type="Gene3D" id="3.40.50.150">
    <property type="entry name" value="Vaccinia Virus protein VP39"/>
    <property type="match status" value="1"/>
</dbReference>
<protein>
    <submittedName>
        <fullName evidence="2">Chemotaxis protein CheR</fullName>
    </submittedName>
</protein>
<reference evidence="2 3" key="1">
    <citation type="journal article" date="2015" name="Int. J. Syst. Evol. Microbiol.">
        <title>Sphingomonas hengshuiensis sp. nov., isolated from lake wetland.</title>
        <authorList>
            <person name="Wei S."/>
            <person name="Wang T."/>
            <person name="Liu H."/>
            <person name="Zhang C."/>
            <person name="Guo J."/>
            <person name="Wang Q."/>
            <person name="Liang K."/>
            <person name="Zhang Z."/>
        </authorList>
    </citation>
    <scope>NUCLEOTIDE SEQUENCE [LARGE SCALE GENOMIC DNA]</scope>
    <source>
        <strain evidence="2 3">WHSC-8</strain>
    </source>
</reference>
<evidence type="ECO:0000313" key="3">
    <source>
        <dbReference type="Proteomes" id="UP000032300"/>
    </source>
</evidence>
<dbReference type="SMART" id="SM00138">
    <property type="entry name" value="MeTrc"/>
    <property type="match status" value="1"/>
</dbReference>
<dbReference type="PROSITE" id="PS50123">
    <property type="entry name" value="CHER"/>
    <property type="match status" value="1"/>
</dbReference>
<dbReference type="KEGG" id="sphi:TS85_09510"/>
<name>A0A7U4J818_9SPHN</name>
<dbReference type="Pfam" id="PF01739">
    <property type="entry name" value="CheR"/>
    <property type="match status" value="1"/>
</dbReference>
<dbReference type="CDD" id="cd02440">
    <property type="entry name" value="AdoMet_MTases"/>
    <property type="match status" value="1"/>
</dbReference>
<dbReference type="InterPro" id="IPR022642">
    <property type="entry name" value="CheR_C"/>
</dbReference>